<evidence type="ECO:0000256" key="6">
    <source>
        <dbReference type="ARBA" id="ARBA00023027"/>
    </source>
</evidence>
<dbReference type="PANTHER" id="PTHR43161">
    <property type="entry name" value="SORBITOL DEHYDROGENASE"/>
    <property type="match status" value="1"/>
</dbReference>
<dbReference type="InterPro" id="IPR020843">
    <property type="entry name" value="ER"/>
</dbReference>
<keyword evidence="6" id="KW-0520">NAD</keyword>
<dbReference type="SUPFAM" id="SSF50129">
    <property type="entry name" value="GroES-like"/>
    <property type="match status" value="1"/>
</dbReference>
<keyword evidence="3 7" id="KW-0479">Metal-binding</keyword>
<gene>
    <name evidence="9" type="ORF">CVIRNUC_006078</name>
</gene>
<dbReference type="SMART" id="SM00829">
    <property type="entry name" value="PKS_ER"/>
    <property type="match status" value="1"/>
</dbReference>
<reference evidence="9 10" key="1">
    <citation type="submission" date="2023-10" db="EMBL/GenBank/DDBJ databases">
        <authorList>
            <person name="Maclean D."/>
            <person name="Macfadyen A."/>
        </authorList>
    </citation>
    <scope>NUCLEOTIDE SEQUENCE [LARGE SCALE GENOMIC DNA]</scope>
</reference>
<dbReference type="InterPro" id="IPR045306">
    <property type="entry name" value="SDH-like"/>
</dbReference>
<evidence type="ECO:0000256" key="5">
    <source>
        <dbReference type="ARBA" id="ARBA00023002"/>
    </source>
</evidence>
<accession>A0AAV1I6A6</accession>
<dbReference type="InterPro" id="IPR013149">
    <property type="entry name" value="ADH-like_C"/>
</dbReference>
<keyword evidence="10" id="KW-1185">Reference proteome</keyword>
<proteinExistence type="inferred from homology"/>
<dbReference type="AlphaFoldDB" id="A0AAV1I6A6"/>
<dbReference type="Proteomes" id="UP001314263">
    <property type="component" value="Unassembled WGS sequence"/>
</dbReference>
<comment type="similarity">
    <text evidence="2 7">Belongs to the zinc-containing alcohol dehydrogenase family.</text>
</comment>
<keyword evidence="4 7" id="KW-0862">Zinc</keyword>
<dbReference type="CDD" id="cd05285">
    <property type="entry name" value="sorbitol_DH"/>
    <property type="match status" value="1"/>
</dbReference>
<evidence type="ECO:0000256" key="3">
    <source>
        <dbReference type="ARBA" id="ARBA00022723"/>
    </source>
</evidence>
<evidence type="ECO:0000256" key="7">
    <source>
        <dbReference type="RuleBase" id="RU361277"/>
    </source>
</evidence>
<dbReference type="PROSITE" id="PS00059">
    <property type="entry name" value="ADH_ZINC"/>
    <property type="match status" value="1"/>
</dbReference>
<evidence type="ECO:0000313" key="9">
    <source>
        <dbReference type="EMBL" id="CAK0782883.1"/>
    </source>
</evidence>
<evidence type="ECO:0000259" key="8">
    <source>
        <dbReference type="SMART" id="SM00829"/>
    </source>
</evidence>
<dbReference type="FunFam" id="3.40.50.720:FF:000068">
    <property type="entry name" value="Sorbitol dehydrogenase"/>
    <property type="match status" value="1"/>
</dbReference>
<keyword evidence="5" id="KW-0560">Oxidoreductase</keyword>
<dbReference type="Pfam" id="PF00107">
    <property type="entry name" value="ADH_zinc_N"/>
    <property type="match status" value="1"/>
</dbReference>
<dbReference type="Gene3D" id="3.40.50.720">
    <property type="entry name" value="NAD(P)-binding Rossmann-like Domain"/>
    <property type="match status" value="1"/>
</dbReference>
<evidence type="ECO:0000313" key="10">
    <source>
        <dbReference type="Proteomes" id="UP001314263"/>
    </source>
</evidence>
<dbReference type="SUPFAM" id="SSF51735">
    <property type="entry name" value="NAD(P)-binding Rossmann-fold domains"/>
    <property type="match status" value="1"/>
</dbReference>
<protein>
    <recommendedName>
        <fullName evidence="8">Enoyl reductase (ER) domain-containing protein</fullName>
    </recommendedName>
</protein>
<dbReference type="InterPro" id="IPR011032">
    <property type="entry name" value="GroES-like_sf"/>
</dbReference>
<dbReference type="InterPro" id="IPR002328">
    <property type="entry name" value="ADH_Zn_CS"/>
</dbReference>
<dbReference type="GO" id="GO:0016616">
    <property type="term" value="F:oxidoreductase activity, acting on the CH-OH group of donors, NAD or NADP as acceptor"/>
    <property type="evidence" value="ECO:0007669"/>
    <property type="project" value="InterPro"/>
</dbReference>
<comment type="caution">
    <text evidence="9">The sequence shown here is derived from an EMBL/GenBank/DDBJ whole genome shotgun (WGS) entry which is preliminary data.</text>
</comment>
<dbReference type="EMBL" id="CAUYUE010000007">
    <property type="protein sequence ID" value="CAK0782883.1"/>
    <property type="molecule type" value="Genomic_DNA"/>
</dbReference>
<dbReference type="GO" id="GO:0008270">
    <property type="term" value="F:zinc ion binding"/>
    <property type="evidence" value="ECO:0007669"/>
    <property type="project" value="InterPro"/>
</dbReference>
<dbReference type="PANTHER" id="PTHR43161:SF9">
    <property type="entry name" value="SORBITOL DEHYDROGENASE"/>
    <property type="match status" value="1"/>
</dbReference>
<evidence type="ECO:0000256" key="1">
    <source>
        <dbReference type="ARBA" id="ARBA00001947"/>
    </source>
</evidence>
<dbReference type="Pfam" id="PF08240">
    <property type="entry name" value="ADH_N"/>
    <property type="match status" value="1"/>
</dbReference>
<organism evidence="9 10">
    <name type="scientific">Coccomyxa viridis</name>
    <dbReference type="NCBI Taxonomy" id="1274662"/>
    <lineage>
        <taxon>Eukaryota</taxon>
        <taxon>Viridiplantae</taxon>
        <taxon>Chlorophyta</taxon>
        <taxon>core chlorophytes</taxon>
        <taxon>Trebouxiophyceae</taxon>
        <taxon>Trebouxiophyceae incertae sedis</taxon>
        <taxon>Coccomyxaceae</taxon>
        <taxon>Coccomyxa</taxon>
    </lineage>
</organism>
<sequence>MLRRRLCSLGQRALLGARQFAAVPAVVPDNLPVPDIQWANSAAVLHGVNDMRFENFPLPDRVPSGNVRIEIKAVGICGSDVHYWRKGRIADFVLTDPMVIGHESAGTVVDVGDDVRGLRVGDRVALEPGVPCWANPASREGRYNLDPDIRFFATPPHHGSLAQFVDHPADFCFRLPDHLSHEEGAMVEPLSVGVHAVRRAGVTPGKTVAIMGAGPIGLVTLMAVKAFGADAVAIADIKRDNLDLAMKLGADVALNPDRDAAPQEVATWMRAALPPHGPDMVIDCAGFEPTLQAAIHSVVAGGRVVTVGMGCDHAHLPVSTINCKEIDLMGSFRYANTYPLCLNLMASKKVDVMPLITHRFGFTPEDVAAAFDCAARSAETRAIKVMFNLP</sequence>
<feature type="domain" description="Enoyl reductase (ER)" evidence="8">
    <location>
        <begin position="47"/>
        <end position="387"/>
    </location>
</feature>
<evidence type="ECO:0000256" key="4">
    <source>
        <dbReference type="ARBA" id="ARBA00022833"/>
    </source>
</evidence>
<name>A0AAV1I6A6_9CHLO</name>
<comment type="cofactor">
    <cofactor evidence="1 7">
        <name>Zn(2+)</name>
        <dbReference type="ChEBI" id="CHEBI:29105"/>
    </cofactor>
</comment>
<dbReference type="InterPro" id="IPR036291">
    <property type="entry name" value="NAD(P)-bd_dom_sf"/>
</dbReference>
<evidence type="ECO:0000256" key="2">
    <source>
        <dbReference type="ARBA" id="ARBA00008072"/>
    </source>
</evidence>
<dbReference type="Gene3D" id="3.90.180.10">
    <property type="entry name" value="Medium-chain alcohol dehydrogenases, catalytic domain"/>
    <property type="match status" value="1"/>
</dbReference>
<dbReference type="InterPro" id="IPR013154">
    <property type="entry name" value="ADH-like_N"/>
</dbReference>